<dbReference type="GO" id="GO:0005524">
    <property type="term" value="F:ATP binding"/>
    <property type="evidence" value="ECO:0007669"/>
    <property type="project" value="UniProtKB-KW"/>
</dbReference>
<feature type="domain" description="Dynein heavy chain hydrolytic ATP-binding dynein motor region" evidence="13">
    <location>
        <begin position="1"/>
        <end position="157"/>
    </location>
</feature>
<dbReference type="SUPFAM" id="SSF52540">
    <property type="entry name" value="P-loop containing nucleoside triphosphate hydrolases"/>
    <property type="match status" value="2"/>
</dbReference>
<dbReference type="InterPro" id="IPR027417">
    <property type="entry name" value="P-loop_NTPase"/>
</dbReference>
<organism evidence="14">
    <name type="scientific">Echinostoma caproni</name>
    <dbReference type="NCBI Taxonomy" id="27848"/>
    <lineage>
        <taxon>Eukaryota</taxon>
        <taxon>Metazoa</taxon>
        <taxon>Spiralia</taxon>
        <taxon>Lophotrochozoa</taxon>
        <taxon>Platyhelminthes</taxon>
        <taxon>Trematoda</taxon>
        <taxon>Digenea</taxon>
        <taxon>Plagiorchiida</taxon>
        <taxon>Echinostomata</taxon>
        <taxon>Echinostomatoidea</taxon>
        <taxon>Echinostomatidae</taxon>
        <taxon>Echinostoma</taxon>
    </lineage>
</organism>
<dbReference type="Gene3D" id="1.10.287.2620">
    <property type="match status" value="1"/>
</dbReference>
<dbReference type="PANTHER" id="PTHR45703">
    <property type="entry name" value="DYNEIN HEAVY CHAIN"/>
    <property type="match status" value="1"/>
</dbReference>
<keyword evidence="9" id="KW-0175">Coiled coil</keyword>
<evidence type="ECO:0000313" key="14">
    <source>
        <dbReference type="WBParaSite" id="ECPE_0000497301-mRNA-1"/>
    </source>
</evidence>
<dbReference type="InterPro" id="IPR026983">
    <property type="entry name" value="DHC"/>
</dbReference>
<keyword evidence="6" id="KW-0547">Nucleotide-binding</keyword>
<evidence type="ECO:0000256" key="6">
    <source>
        <dbReference type="ARBA" id="ARBA00022741"/>
    </source>
</evidence>
<dbReference type="Gene3D" id="1.20.58.1120">
    <property type="match status" value="1"/>
</dbReference>
<dbReference type="Gene3D" id="1.10.8.710">
    <property type="match status" value="1"/>
</dbReference>
<dbReference type="FunFam" id="3.40.50.300:FF:001143">
    <property type="entry name" value="Dynein axonemal heavy chain 6"/>
    <property type="match status" value="1"/>
</dbReference>
<dbReference type="FunFam" id="1.10.287.2620:FF:000001">
    <property type="entry name" value="Cytoplasmic dynein heavy chain 1"/>
    <property type="match status" value="1"/>
</dbReference>
<dbReference type="Pfam" id="PF08393">
    <property type="entry name" value="DHC_N2"/>
    <property type="match status" value="1"/>
</dbReference>
<evidence type="ECO:0000256" key="2">
    <source>
        <dbReference type="ARBA" id="ARBA00008887"/>
    </source>
</evidence>
<dbReference type="InterPro" id="IPR035699">
    <property type="entry name" value="AAA_6"/>
</dbReference>
<reference evidence="14" key="1">
    <citation type="submission" date="2016-06" db="UniProtKB">
        <authorList>
            <consortium name="WormBaseParasite"/>
        </authorList>
    </citation>
    <scope>IDENTIFICATION</scope>
</reference>
<evidence type="ECO:0000259" key="13">
    <source>
        <dbReference type="Pfam" id="PF12774"/>
    </source>
</evidence>
<evidence type="ECO:0000256" key="5">
    <source>
        <dbReference type="ARBA" id="ARBA00022737"/>
    </source>
</evidence>
<keyword evidence="3" id="KW-0963">Cytoplasm</keyword>
<keyword evidence="7" id="KW-0067">ATP-binding</keyword>
<dbReference type="FunFam" id="1.20.58.1120:FF:000007">
    <property type="entry name" value="Dynein heavy chain 4"/>
    <property type="match status" value="1"/>
</dbReference>
<evidence type="ECO:0000256" key="1">
    <source>
        <dbReference type="ARBA" id="ARBA00004245"/>
    </source>
</evidence>
<evidence type="ECO:0000256" key="10">
    <source>
        <dbReference type="ARBA" id="ARBA00023175"/>
    </source>
</evidence>
<dbReference type="Gene3D" id="1.20.140.100">
    <property type="entry name" value="Dynein heavy chain, N-terminal domain 2"/>
    <property type="match status" value="1"/>
</dbReference>
<name>A0A183ADC6_9TREM</name>
<evidence type="ECO:0000256" key="9">
    <source>
        <dbReference type="ARBA" id="ARBA00023054"/>
    </source>
</evidence>
<comment type="similarity">
    <text evidence="2">Belongs to the dynein heavy chain family.</text>
</comment>
<dbReference type="GO" id="GO:0005874">
    <property type="term" value="C:microtubule"/>
    <property type="evidence" value="ECO:0007669"/>
    <property type="project" value="UniProtKB-KW"/>
</dbReference>
<proteinExistence type="inferred from homology"/>
<evidence type="ECO:0000256" key="3">
    <source>
        <dbReference type="ARBA" id="ARBA00022490"/>
    </source>
</evidence>
<keyword evidence="10" id="KW-0505">Motor protein</keyword>
<dbReference type="InterPro" id="IPR013602">
    <property type="entry name" value="Dynein_heavy_linker"/>
</dbReference>
<dbReference type="Pfam" id="PF12774">
    <property type="entry name" value="AAA_6"/>
    <property type="match status" value="2"/>
</dbReference>
<dbReference type="InterPro" id="IPR043157">
    <property type="entry name" value="Dynein_AAA1S"/>
</dbReference>
<dbReference type="InterPro" id="IPR042222">
    <property type="entry name" value="Dynein_2_N"/>
</dbReference>
<keyword evidence="11" id="KW-0206">Cytoskeleton</keyword>
<dbReference type="GO" id="GO:0051959">
    <property type="term" value="F:dynein light intermediate chain binding"/>
    <property type="evidence" value="ECO:0007669"/>
    <property type="project" value="InterPro"/>
</dbReference>
<evidence type="ECO:0000256" key="11">
    <source>
        <dbReference type="ARBA" id="ARBA00023212"/>
    </source>
</evidence>
<protein>
    <submittedName>
        <fullName evidence="14">Dynein axonemal heavy chain 3</fullName>
    </submittedName>
</protein>
<keyword evidence="5" id="KW-0677">Repeat</keyword>
<evidence type="ECO:0000256" key="8">
    <source>
        <dbReference type="ARBA" id="ARBA00023017"/>
    </source>
</evidence>
<dbReference type="GO" id="GO:0030286">
    <property type="term" value="C:dynein complex"/>
    <property type="evidence" value="ECO:0007669"/>
    <property type="project" value="UniProtKB-KW"/>
</dbReference>
<dbReference type="Gene3D" id="3.40.50.300">
    <property type="entry name" value="P-loop containing nucleotide triphosphate hydrolases"/>
    <property type="match status" value="2"/>
</dbReference>
<dbReference type="FunFam" id="1.10.8.710:FF:000004">
    <property type="entry name" value="Dynein axonemal heavy chain 6"/>
    <property type="match status" value="1"/>
</dbReference>
<evidence type="ECO:0000256" key="4">
    <source>
        <dbReference type="ARBA" id="ARBA00022701"/>
    </source>
</evidence>
<dbReference type="PANTHER" id="PTHR45703:SF36">
    <property type="entry name" value="DYNEIN HEAVY CHAIN, CYTOPLASMIC"/>
    <property type="match status" value="1"/>
</dbReference>
<dbReference type="FunFam" id="3.40.50.300:FF:000063">
    <property type="entry name" value="dynein heavy chain 6, axonemal"/>
    <property type="match status" value="1"/>
</dbReference>
<keyword evidence="4" id="KW-0493">Microtubule</keyword>
<evidence type="ECO:0000259" key="12">
    <source>
        <dbReference type="Pfam" id="PF08393"/>
    </source>
</evidence>
<dbReference type="GO" id="GO:0007018">
    <property type="term" value="P:microtubule-based movement"/>
    <property type="evidence" value="ECO:0007669"/>
    <property type="project" value="InterPro"/>
</dbReference>
<dbReference type="WBParaSite" id="ECPE_0000497301-mRNA-1">
    <property type="protein sequence ID" value="ECPE_0000497301-mRNA-1"/>
    <property type="gene ID" value="ECPE_0000497301"/>
</dbReference>
<keyword evidence="8" id="KW-0243">Dynein</keyword>
<feature type="domain" description="Dynein heavy chain hydrolytic ATP-binding dynein motor region" evidence="13">
    <location>
        <begin position="964"/>
        <end position="1079"/>
    </location>
</feature>
<comment type="subcellular location">
    <subcellularLocation>
        <location evidence="1">Cytoplasm</location>
        <location evidence="1">Cytoskeleton</location>
    </subcellularLocation>
</comment>
<dbReference type="GO" id="GO:0045505">
    <property type="term" value="F:dynein intermediate chain binding"/>
    <property type="evidence" value="ECO:0007669"/>
    <property type="project" value="InterPro"/>
</dbReference>
<evidence type="ECO:0000256" key="7">
    <source>
        <dbReference type="ARBA" id="ARBA00022840"/>
    </source>
</evidence>
<accession>A0A183ADC6</accession>
<sequence length="1109" mass="125377">LIAEVILYSEGFESSKNLALKMTQMYKLCSEQLSQQDHYDFGMRALKSVLVMAGSLKRQNPDKPEDVVLIRALRDSNLPKFLKQDAVLFTAILQDLFPGVTLPEHDYGRFLAEIQSVLQSMGLQVVPAQVTKVIQFFETLLVRHGVMLVGPTGGGKTTVYRVLIKVLTNLHDAGLSSEVPEYQPVKTYVLNPKAITMGELYGEVNKLTLEWHDGLLASIVRRTCVLILNVLCSLASTQDLTEDHQWVICDGPVDALWIENMNTVLDDNKMLCLANSERIKLTNYVHMLFEVQDLAVASPATVSRCGMVYVDPEELGWMPYVQTWMSTIEGKLTPAVRDYLLNLFNHYVDPCLNFVMHECTPIIPQDLAQTLAGTPIEVEQPRFEELDNLVAEIRLKQLLWDSLEEWDALNQEWMTADFLKIDPEELSNITNKYTKSVTQLEKGLPPNNVVPLLKEKVDGMREKVRNMPAIMDLRNPTLKPRHWQQLEALIGFNLAEMEEPLSLGLLTSLNAFDHSAAIQEVSSQASSEASLELLLKKVEDAWKSTEFTVIPYKDSKDVFIVGGTDEIQQLWDDSNINIATIASSRHVGPIKSRVEEWQILLDLFGKTLDEWLQCQRSWLYLESIFSAPDIQRQLPSEAKSFMAVDKSYKDVMRKVQKVPLAMHEPVYTNDILAMLSPEGERVALGKRPSAIDHEENYDLVEQAQIQHSRGESTLPDDASQSPTPLVYFKLYALFSLTFKGLKARGNVEDWLGKVEEAMFTNLRKLMKVAIHSFESSERDEWLRSHANQIILTVEQLMWSRDITLILEDPFPEDRLEGLEEYEKKCFQELNKLATMVRGELPKLLRALLCALITIDVHARDMVTELVASKVDSLTNFDWQRQLRYYWDEDVDTCVVRMANACYTYGYEYLGASPRLVITPLTDRCPVDASPQISLFAVTLFLQLYNDVIFGQLLFLLNFLIFRFLSSSRNSVMTETNTCYLCLMGALQLDLGGAPAGPAGTGKTETTKDLSKSVAKQCVVFNCSDGLDYKMMGRFFSGLAQSGAWCCFDEFNRIDIEVLSVIAQQLITIRNAKAAKVSSVTSIPVANLFSVEIFNIQHEHSNFCGVLCAL</sequence>
<dbReference type="AlphaFoldDB" id="A0A183ADC6"/>
<feature type="domain" description="Dynein heavy chain linker" evidence="12">
    <location>
        <begin position="386"/>
        <end position="662"/>
    </location>
</feature>